<reference evidence="3" key="1">
    <citation type="journal article" date="2018" name="Nat. Plants">
        <title>Whole-genome landscape of Medicago truncatula symbiotic genes.</title>
        <authorList>
            <person name="Pecrix Y."/>
            <person name="Staton S.E."/>
            <person name="Sallet E."/>
            <person name="Lelandais-Briere C."/>
            <person name="Moreau S."/>
            <person name="Carrere S."/>
            <person name="Blein T."/>
            <person name="Jardinaud M.F."/>
            <person name="Latrasse D."/>
            <person name="Zouine M."/>
            <person name="Zahm M."/>
            <person name="Kreplak J."/>
            <person name="Mayjonade B."/>
            <person name="Satge C."/>
            <person name="Perez M."/>
            <person name="Cauet S."/>
            <person name="Marande W."/>
            <person name="Chantry-Darmon C."/>
            <person name="Lopez-Roques C."/>
            <person name="Bouchez O."/>
            <person name="Berard A."/>
            <person name="Debelle F."/>
            <person name="Munos S."/>
            <person name="Bendahmane A."/>
            <person name="Berges H."/>
            <person name="Niebel A."/>
            <person name="Buitink J."/>
            <person name="Frugier F."/>
            <person name="Benhamed M."/>
            <person name="Crespi M."/>
            <person name="Gouzy J."/>
            <person name="Gamas P."/>
        </authorList>
    </citation>
    <scope>NUCLEOTIDE SEQUENCE [LARGE SCALE GENOMIC DNA]</scope>
    <source>
        <strain evidence="3">cv. Jemalong A17</strain>
    </source>
</reference>
<keyword evidence="1" id="KW-0472">Membrane</keyword>
<feature type="transmembrane region" description="Helical" evidence="1">
    <location>
        <begin position="27"/>
        <end position="45"/>
    </location>
</feature>
<evidence type="ECO:0008006" key="4">
    <source>
        <dbReference type="Google" id="ProtNLM"/>
    </source>
</evidence>
<gene>
    <name evidence="2" type="ORF">MtrunA17_Chr3g0096741</name>
</gene>
<keyword evidence="1" id="KW-1133">Transmembrane helix</keyword>
<evidence type="ECO:0000313" key="3">
    <source>
        <dbReference type="Proteomes" id="UP000265566"/>
    </source>
</evidence>
<dbReference type="Proteomes" id="UP000265566">
    <property type="component" value="Chromosome 3"/>
</dbReference>
<protein>
    <recommendedName>
        <fullName evidence="4">Transmembrane protein</fullName>
    </recommendedName>
</protein>
<keyword evidence="1" id="KW-0812">Transmembrane</keyword>
<accession>A0A396IMH1</accession>
<evidence type="ECO:0000313" key="2">
    <source>
        <dbReference type="EMBL" id="RHN66896.1"/>
    </source>
</evidence>
<evidence type="ECO:0000256" key="1">
    <source>
        <dbReference type="SAM" id="Phobius"/>
    </source>
</evidence>
<sequence length="46" mass="5478">MQGITNEIEQYDYPAVKFVMMRLIKSYDIVCISFLSLFQTFLSMVY</sequence>
<dbReference type="EMBL" id="PSQE01000003">
    <property type="protein sequence ID" value="RHN66896.1"/>
    <property type="molecule type" value="Genomic_DNA"/>
</dbReference>
<dbReference type="AlphaFoldDB" id="A0A396IMH1"/>
<name>A0A396IMH1_MEDTR</name>
<proteinExistence type="predicted"/>
<organism evidence="2 3">
    <name type="scientific">Medicago truncatula</name>
    <name type="common">Barrel medic</name>
    <name type="synonym">Medicago tribuloides</name>
    <dbReference type="NCBI Taxonomy" id="3880"/>
    <lineage>
        <taxon>Eukaryota</taxon>
        <taxon>Viridiplantae</taxon>
        <taxon>Streptophyta</taxon>
        <taxon>Embryophyta</taxon>
        <taxon>Tracheophyta</taxon>
        <taxon>Spermatophyta</taxon>
        <taxon>Magnoliopsida</taxon>
        <taxon>eudicotyledons</taxon>
        <taxon>Gunneridae</taxon>
        <taxon>Pentapetalae</taxon>
        <taxon>rosids</taxon>
        <taxon>fabids</taxon>
        <taxon>Fabales</taxon>
        <taxon>Fabaceae</taxon>
        <taxon>Papilionoideae</taxon>
        <taxon>50 kb inversion clade</taxon>
        <taxon>NPAAA clade</taxon>
        <taxon>Hologalegina</taxon>
        <taxon>IRL clade</taxon>
        <taxon>Trifolieae</taxon>
        <taxon>Medicago</taxon>
    </lineage>
</organism>
<dbReference type="Gramene" id="rna15010">
    <property type="protein sequence ID" value="RHN66896.1"/>
    <property type="gene ID" value="gene15010"/>
</dbReference>
<comment type="caution">
    <text evidence="2">The sequence shown here is derived from an EMBL/GenBank/DDBJ whole genome shotgun (WGS) entry which is preliminary data.</text>
</comment>